<organism evidence="3 4">
    <name type="scientific">Seiridium cardinale</name>
    <dbReference type="NCBI Taxonomy" id="138064"/>
    <lineage>
        <taxon>Eukaryota</taxon>
        <taxon>Fungi</taxon>
        <taxon>Dikarya</taxon>
        <taxon>Ascomycota</taxon>
        <taxon>Pezizomycotina</taxon>
        <taxon>Sordariomycetes</taxon>
        <taxon>Xylariomycetidae</taxon>
        <taxon>Amphisphaeriales</taxon>
        <taxon>Sporocadaceae</taxon>
        <taxon>Seiridium</taxon>
    </lineage>
</organism>
<keyword evidence="2" id="KW-1133">Transmembrane helix</keyword>
<evidence type="ECO:0008006" key="5">
    <source>
        <dbReference type="Google" id="ProtNLM"/>
    </source>
</evidence>
<protein>
    <recommendedName>
        <fullName evidence="5">Phosphoribosylaminoimidazole-succinocarboxamide synthase</fullName>
    </recommendedName>
</protein>
<proteinExistence type="predicted"/>
<feature type="transmembrane region" description="Helical" evidence="2">
    <location>
        <begin position="738"/>
        <end position="763"/>
    </location>
</feature>
<feature type="transmembrane region" description="Helical" evidence="2">
    <location>
        <begin position="775"/>
        <end position="797"/>
    </location>
</feature>
<dbReference type="Pfam" id="PF11915">
    <property type="entry name" value="DUF3433"/>
    <property type="match status" value="1"/>
</dbReference>
<evidence type="ECO:0000313" key="3">
    <source>
        <dbReference type="EMBL" id="KAK9777369.1"/>
    </source>
</evidence>
<keyword evidence="2" id="KW-0812">Transmembrane</keyword>
<dbReference type="PANTHER" id="PTHR37544:SF1">
    <property type="entry name" value="PHOSPHORIBOSYLAMINOIMIDAZOLE-SUCCINOCARBOXAMIDE SYNTHASE"/>
    <property type="match status" value="1"/>
</dbReference>
<gene>
    <name evidence="3" type="ORF">SCAR479_06098</name>
</gene>
<dbReference type="Proteomes" id="UP001465668">
    <property type="component" value="Unassembled WGS sequence"/>
</dbReference>
<keyword evidence="4" id="KW-1185">Reference proteome</keyword>
<feature type="transmembrane region" description="Helical" evidence="2">
    <location>
        <begin position="476"/>
        <end position="499"/>
    </location>
</feature>
<dbReference type="EMBL" id="JARVKM010000022">
    <property type="protein sequence ID" value="KAK9777369.1"/>
    <property type="molecule type" value="Genomic_DNA"/>
</dbReference>
<feature type="transmembrane region" description="Helical" evidence="2">
    <location>
        <begin position="374"/>
        <end position="391"/>
    </location>
</feature>
<reference evidence="3 4" key="1">
    <citation type="submission" date="2024-02" db="EMBL/GenBank/DDBJ databases">
        <title>First draft genome assembly of two strains of Seiridium cardinale.</title>
        <authorList>
            <person name="Emiliani G."/>
            <person name="Scali E."/>
        </authorList>
    </citation>
    <scope>NUCLEOTIDE SEQUENCE [LARGE SCALE GENOMIC DNA]</scope>
    <source>
        <strain evidence="3 4">BM-138-000479</strain>
    </source>
</reference>
<name>A0ABR2XUM9_9PEZI</name>
<feature type="transmembrane region" description="Helical" evidence="2">
    <location>
        <begin position="332"/>
        <end position="354"/>
    </location>
</feature>
<feature type="region of interest" description="Disordered" evidence="1">
    <location>
        <begin position="222"/>
        <end position="246"/>
    </location>
</feature>
<dbReference type="InterPro" id="IPR021840">
    <property type="entry name" value="DUF3433"/>
</dbReference>
<evidence type="ECO:0000256" key="2">
    <source>
        <dbReference type="SAM" id="Phobius"/>
    </source>
</evidence>
<feature type="region of interest" description="Disordered" evidence="1">
    <location>
        <begin position="290"/>
        <end position="316"/>
    </location>
</feature>
<feature type="transmembrane region" description="Helical" evidence="2">
    <location>
        <begin position="664"/>
        <end position="686"/>
    </location>
</feature>
<feature type="transmembrane region" description="Helical" evidence="2">
    <location>
        <begin position="622"/>
        <end position="644"/>
    </location>
</feature>
<feature type="compositionally biased region" description="Polar residues" evidence="1">
    <location>
        <begin position="299"/>
        <end position="308"/>
    </location>
</feature>
<feature type="region of interest" description="Disordered" evidence="1">
    <location>
        <begin position="1"/>
        <end position="78"/>
    </location>
</feature>
<sequence>MNFQGLGQDYANKNRSDHTYRTYSSNATPPTSASQVTVLHAPLPPRPVKEESSPSSPPTVVPYVPSPPSTPELDGTDRLLPQQRAPTYHVAQPPVKSRPLVRFASQKATMSAPPPADWVASDFKDELVRDVETSVTPGVDSTPYIIHALDSMTQPREDGRGISAAHSSSSEGTNPLYRFLPSAIPGLFQPRPAYIPVHPGMPELEAQETTLSPEEELAALRRHRKRENSDGPKQPEPQLGRRSSWLRPLSTGTVRIPYADSVEYPPGFGEPFGPTDMLSALDQLDQLEEEPLSKRSPRELNNWQPQNDKSSDPEKAATYPPLTYRPWILSTLSLLIMAALCTFMIAALMFSAIYSERRNGLMAYSGTIYDGNYFIFRIFPQLLAALILLYAQNVMTAAFRILPFSALASEDGRSRRNVGFLPLYPKSFLWPQLVSTWQVWIPIVVTWIMNITIPLQSCLFTVVYTNKVWTWSTVQGVAWVLVALYVSLLLTTILLIVYWHNRRTGLGPGWDIRSLADVIALLAPSNSSQQYAGTEMAERRNDMRHMLYSNNERLGYWRSPDAPELRLWYGIGVSTNEEKANFDTLGDRIHEKGPRGAPPNVMPYTGSVRNRYLPWCIRDTQAIFWVVAAFILLVVLFVVCFNPATDVRNGFLPLLSAAPVAGAFSAADFLYSFLPALLGMVIFLWFQSLDMTLRILTPWGELSHTEGSLAGDSILLDYAACLPLESTWKATKKGHWRVAFISLLSTLLLLVPVLAGGMFMALTPPDRIVRMYPNVPVLAILLTLLILMLFGLISLIFQRNQFRLPHAVTCLNEIISFCYAEELRADPAFEGAQSHRLLKQKLGAYMDDAEQSRWIFGTGYGQRETLGIRRYGKFTGDTPYVLAAKQRAKERRDAAGKILRKAAEKELEESQRQYTISRPVAKGNSTMI</sequence>
<feature type="transmembrane region" description="Helical" evidence="2">
    <location>
        <begin position="439"/>
        <end position="464"/>
    </location>
</feature>
<dbReference type="PANTHER" id="PTHR37544">
    <property type="entry name" value="SPRAY-RELATED"/>
    <property type="match status" value="1"/>
</dbReference>
<comment type="caution">
    <text evidence="3">The sequence shown here is derived from an EMBL/GenBank/DDBJ whole genome shotgun (WGS) entry which is preliminary data.</text>
</comment>
<evidence type="ECO:0000313" key="4">
    <source>
        <dbReference type="Proteomes" id="UP001465668"/>
    </source>
</evidence>
<feature type="compositionally biased region" description="Polar residues" evidence="1">
    <location>
        <begin position="21"/>
        <end position="37"/>
    </location>
</feature>
<evidence type="ECO:0000256" key="1">
    <source>
        <dbReference type="SAM" id="MobiDB-lite"/>
    </source>
</evidence>
<keyword evidence="2" id="KW-0472">Membrane</keyword>
<accession>A0ABR2XUM9</accession>
<feature type="compositionally biased region" description="Pro residues" evidence="1">
    <location>
        <begin position="55"/>
        <end position="70"/>
    </location>
</feature>